<sequence length="497" mass="56536">MSSTTNSLVSLALLGTPGRAVACPLPELQAEWEKIQQGSEDSEEAFYRLAAMVFAYRRAGLLPEEQEVSYPLTEPLEEMQPFLPQEPSLILRSLLSNRLTATLAYGLDLVAEEGLILRPEYVYELLSTVLKKGSGYNVACRANALKVSGNRGKWLLPLLEVEEESPLDLEHWELSGQQARLQLLKQVRREDPRAAIPLVERTWREETASNREALLSCFSIGLSQEDEEFLTAVMAKDRSQKVREVARSLLGSLPKGQLVRRYCELLKGQLKYGRILGWSYTPIPYSPELKELGIAEVSPNKGESDEHYILRQIAERVPLTFWMEFYGTSDPMKAAQRLAKNPPFASYFSITSPIVTLRDRHWAYWVLQEQCDSKTLEELVGLLSPGQREDIDLRKYNARHGIPEQWVTEGEEMWGPRFSLAFLKIVSACYVYYRLAKTEQIGLSLHPDVQPFLYNLLHGEDAEHVPDMTPSKRAFLEDLLLIMQTKAALDKTFPKTK</sequence>
<evidence type="ECO:0000313" key="1">
    <source>
        <dbReference type="EMBL" id="KXB74902.1"/>
    </source>
</evidence>
<dbReference type="Pfam" id="PF18944">
    <property type="entry name" value="DUF5691"/>
    <property type="match status" value="1"/>
</dbReference>
<dbReference type="RefSeq" id="WP_156430007.1">
    <property type="nucleotide sequence ID" value="NZ_KQ960458.1"/>
</dbReference>
<proteinExistence type="predicted"/>
<evidence type="ECO:0000313" key="2">
    <source>
        <dbReference type="Proteomes" id="UP000070224"/>
    </source>
</evidence>
<keyword evidence="2" id="KW-1185">Reference proteome</keyword>
<dbReference type="InterPro" id="IPR043746">
    <property type="entry name" value="DUF5691"/>
</dbReference>
<accession>A0A134B4N0</accession>
<dbReference type="OrthoDB" id="262508at2"/>
<dbReference type="Proteomes" id="UP000070224">
    <property type="component" value="Unassembled WGS sequence"/>
</dbReference>
<organism evidence="1 2">
    <name type="scientific">Porphyromonas somerae</name>
    <dbReference type="NCBI Taxonomy" id="322095"/>
    <lineage>
        <taxon>Bacteria</taxon>
        <taxon>Pseudomonadati</taxon>
        <taxon>Bacteroidota</taxon>
        <taxon>Bacteroidia</taxon>
        <taxon>Bacteroidales</taxon>
        <taxon>Porphyromonadaceae</taxon>
        <taxon>Porphyromonas</taxon>
    </lineage>
</organism>
<protein>
    <submittedName>
        <fullName evidence="1">Uncharacterized protein</fullName>
    </submittedName>
</protein>
<reference evidence="2" key="1">
    <citation type="submission" date="2016-01" db="EMBL/GenBank/DDBJ databases">
        <authorList>
            <person name="Mitreva M."/>
            <person name="Pepin K.H."/>
            <person name="Mihindukulasuriya K.A."/>
            <person name="Fulton R."/>
            <person name="Fronick C."/>
            <person name="O'Laughlin M."/>
            <person name="Miner T."/>
            <person name="Herter B."/>
            <person name="Rosa B.A."/>
            <person name="Cordes M."/>
            <person name="Tomlinson C."/>
            <person name="Wollam A."/>
            <person name="Palsikar V.B."/>
            <person name="Mardis E.R."/>
            <person name="Wilson R.K."/>
        </authorList>
    </citation>
    <scope>NUCLEOTIDE SEQUENCE [LARGE SCALE GENOMIC DNA]</scope>
    <source>
        <strain evidence="2">KA00683</strain>
    </source>
</reference>
<name>A0A134B4N0_9PORP</name>
<dbReference type="AlphaFoldDB" id="A0A134B4N0"/>
<dbReference type="PATRIC" id="fig|322095.3.peg.1554"/>
<dbReference type="STRING" id="322095.HMPREF3185_01578"/>
<dbReference type="EMBL" id="LSDK01000108">
    <property type="protein sequence ID" value="KXB74902.1"/>
    <property type="molecule type" value="Genomic_DNA"/>
</dbReference>
<comment type="caution">
    <text evidence="1">The sequence shown here is derived from an EMBL/GenBank/DDBJ whole genome shotgun (WGS) entry which is preliminary data.</text>
</comment>
<gene>
    <name evidence="1" type="ORF">HMPREF3185_01578</name>
</gene>